<evidence type="ECO:0000313" key="1">
    <source>
        <dbReference type="EMBL" id="SCO78912.1"/>
    </source>
</evidence>
<protein>
    <recommendedName>
        <fullName evidence="3">BTB domain-containing protein</fullName>
    </recommendedName>
</protein>
<dbReference type="VEuPathDB" id="FungiDB:FOIG_10949"/>
<dbReference type="AlphaFoldDB" id="A0A2H3SR36"/>
<proteinExistence type="predicted"/>
<dbReference type="VEuPathDB" id="FungiDB:FOXG_01207"/>
<sequence length="377" mass="43031">MTVITHHIVPDGDLYIVLKEPNTQKVLPDVSLRQHQYSLPDYLPDHDRLDVPSMSSPLPSFRIYDEEPVEIRLRVSSAHMTLASPVIRKMLQGPWTENTEPASPDSANASSSSSTSVREISTIGWNADALVALLNVIHGRHSDVPQKVNLSFFADFAVIVDYYQCDRAVLFAPLLWYKSLYKVFKGFGRKPILWIYISWVFSWYELFADMAMLIWKHGEGLDLVKTYDLPIAEILENLDTKRQEAITTVLGELDKMIGELQDDQTDDAAWDAWGAPATDHARRCMTLGSALREKRRMDKLYLPLTVPYTGYSFSKIISMVHEFRTLENHVEYGPENGLDTWNAGPAEQEDSPKQRLKNKIDIILSDIEWLSLANFRD</sequence>
<dbReference type="VEuPathDB" id="FungiDB:FOMG_02014"/>
<dbReference type="OrthoDB" id="5326346at2759"/>
<dbReference type="VEuPathDB" id="FungiDB:FOC1_g10016523"/>
<reference evidence="2" key="1">
    <citation type="submission" date="2016-09" db="EMBL/GenBank/DDBJ databases">
        <authorList>
            <person name="Guldener U."/>
        </authorList>
    </citation>
    <scope>NUCLEOTIDE SEQUENCE [LARGE SCALE GENOMIC DNA]</scope>
    <source>
        <strain evidence="2">V64-1</strain>
    </source>
</reference>
<dbReference type="VEuPathDB" id="FungiDB:FOC4_g10014213"/>
<dbReference type="EMBL" id="FMJY01000002">
    <property type="protein sequence ID" value="SCO78912.1"/>
    <property type="molecule type" value="Genomic_DNA"/>
</dbReference>
<evidence type="ECO:0000313" key="2">
    <source>
        <dbReference type="Proteomes" id="UP000219369"/>
    </source>
</evidence>
<evidence type="ECO:0008006" key="3">
    <source>
        <dbReference type="Google" id="ProtNLM"/>
    </source>
</evidence>
<accession>A0A2H3SR36</accession>
<dbReference type="VEuPathDB" id="FungiDB:FOZG_02002"/>
<organism evidence="1 2">
    <name type="scientific">Fusarium oxysporum</name>
    <name type="common">Fusarium vascular wilt</name>
    <dbReference type="NCBI Taxonomy" id="5507"/>
    <lineage>
        <taxon>Eukaryota</taxon>
        <taxon>Fungi</taxon>
        <taxon>Dikarya</taxon>
        <taxon>Ascomycota</taxon>
        <taxon>Pezizomycotina</taxon>
        <taxon>Sordariomycetes</taxon>
        <taxon>Hypocreomycetidae</taxon>
        <taxon>Hypocreales</taxon>
        <taxon>Nectriaceae</taxon>
        <taxon>Fusarium</taxon>
        <taxon>Fusarium oxysporum species complex</taxon>
    </lineage>
</organism>
<dbReference type="VEuPathDB" id="FungiDB:HZS61_001546"/>
<dbReference type="Proteomes" id="UP000219369">
    <property type="component" value="Unassembled WGS sequence"/>
</dbReference>
<name>A0A2H3SR36_FUSOX</name>
<gene>
    <name evidence="1" type="ORF">FRV6_03125</name>
</gene>